<accession>L1JCX4</accession>
<feature type="compositionally biased region" description="Basic residues" evidence="1">
    <location>
        <begin position="564"/>
        <end position="573"/>
    </location>
</feature>
<name>L1JCX4_GUITC</name>
<sequence>MTESVRQGINNALLMRSRSVKLMKDEEVDNVEVKKRMKLKLQLFSTLRETEDEVKSIKKLNNGRLMILFFNAFIAMVGLLLSIVISETCRYGYIPTSQEMAQGMLNPLDDPSTGCRDKPRRIVILQCLISLSTAVLASTIIYGNYKHYKMLKAMKSFVLTRQTMSVEFFEQIKEFKAFYWNEMILFDIREIVLCCLVHPFPWFFKTITVEQMNRTSIYQFESLIVIFMFLRLWHIAKLLLHLFYRFYFEESIFVLGNSYDLVKMFEQKPYISHVLMFKTFLRCHPVKCISTWFLCLLFVAAYCIRIAESPSNYLHSVYFWNQVALSHPHYNVVLTIRQRRDMAVKDAQESVRRLTFAVDMYPSSHFGRLICIVVMLLGILLVSITTAIMTTKLSLTQNETELLKYSELQTFKKAAVIASVKFLQQIYRTNRGKQKKDPILLNKLRRALFKTAYLYNIHLCAQESPARSGRSASEAARRKRKGCGGTGRLQQIMDRQQELLEWKATVDSKMEALQGSLDEILSLLKARDRQPITFRTEISSSHVSPSAGAAGEGAEGGQASGHAVKTRRRHSSKPKTISTELLSILPSIDYSLSRTRSNSKSRDEDPDMAKLRERLRRQSLKPSPTAWRSSEEMKSQLRGFSSMSSFANV</sequence>
<gene>
    <name evidence="3" type="ORF">GUITHDRAFT_138463</name>
</gene>
<dbReference type="PANTHER" id="PTHR10153">
    <property type="entry name" value="SMALL CONDUCTANCE CALCIUM-ACTIVATED POTASSIUM CHANNEL"/>
    <property type="match status" value="1"/>
</dbReference>
<feature type="transmembrane region" description="Helical" evidence="2">
    <location>
        <begin position="366"/>
        <end position="388"/>
    </location>
</feature>
<feature type="transmembrane region" description="Helical" evidence="2">
    <location>
        <begin position="122"/>
        <end position="145"/>
    </location>
</feature>
<dbReference type="GO" id="GO:0016286">
    <property type="term" value="F:small conductance calcium-activated potassium channel activity"/>
    <property type="evidence" value="ECO:0007669"/>
    <property type="project" value="InterPro"/>
</dbReference>
<reference evidence="4" key="3">
    <citation type="submission" date="2015-06" db="UniProtKB">
        <authorList>
            <consortium name="EnsemblProtists"/>
        </authorList>
    </citation>
    <scope>IDENTIFICATION</scope>
</reference>
<feature type="region of interest" description="Disordered" evidence="1">
    <location>
        <begin position="535"/>
        <end position="578"/>
    </location>
</feature>
<evidence type="ECO:0000256" key="2">
    <source>
        <dbReference type="SAM" id="Phobius"/>
    </source>
</evidence>
<feature type="region of interest" description="Disordered" evidence="1">
    <location>
        <begin position="468"/>
        <end position="488"/>
    </location>
</feature>
<keyword evidence="5" id="KW-1185">Reference proteome</keyword>
<feature type="region of interest" description="Disordered" evidence="1">
    <location>
        <begin position="593"/>
        <end position="649"/>
    </location>
</feature>
<protein>
    <submittedName>
        <fullName evidence="3 4">Uncharacterized protein</fullName>
    </submittedName>
</protein>
<evidence type="ECO:0000313" key="5">
    <source>
        <dbReference type="Proteomes" id="UP000011087"/>
    </source>
</evidence>
<dbReference type="AlphaFoldDB" id="L1JCX4"/>
<dbReference type="RefSeq" id="XP_005832949.1">
    <property type="nucleotide sequence ID" value="XM_005832892.1"/>
</dbReference>
<dbReference type="InterPro" id="IPR015449">
    <property type="entry name" value="K_chnl_Ca-activ_SK"/>
</dbReference>
<feature type="transmembrane region" description="Helical" evidence="2">
    <location>
        <begin position="286"/>
        <end position="307"/>
    </location>
</feature>
<dbReference type="Proteomes" id="UP000011087">
    <property type="component" value="Unassembled WGS sequence"/>
</dbReference>
<dbReference type="PaxDb" id="55529-EKX45969"/>
<reference evidence="5" key="2">
    <citation type="submission" date="2012-11" db="EMBL/GenBank/DDBJ databases">
        <authorList>
            <person name="Kuo A."/>
            <person name="Curtis B.A."/>
            <person name="Tanifuji G."/>
            <person name="Burki F."/>
            <person name="Gruber A."/>
            <person name="Irimia M."/>
            <person name="Maruyama S."/>
            <person name="Arias M.C."/>
            <person name="Ball S.G."/>
            <person name="Gile G.H."/>
            <person name="Hirakawa Y."/>
            <person name="Hopkins J.F."/>
            <person name="Rensing S.A."/>
            <person name="Schmutz J."/>
            <person name="Symeonidi A."/>
            <person name="Elias M."/>
            <person name="Eveleigh R.J."/>
            <person name="Herman E.K."/>
            <person name="Klute M.J."/>
            <person name="Nakayama T."/>
            <person name="Obornik M."/>
            <person name="Reyes-Prieto A."/>
            <person name="Armbrust E.V."/>
            <person name="Aves S.J."/>
            <person name="Beiko R.G."/>
            <person name="Coutinho P."/>
            <person name="Dacks J.B."/>
            <person name="Durnford D.G."/>
            <person name="Fast N.M."/>
            <person name="Green B.R."/>
            <person name="Grisdale C."/>
            <person name="Hempe F."/>
            <person name="Henrissat B."/>
            <person name="Hoppner M.P."/>
            <person name="Ishida K.-I."/>
            <person name="Kim E."/>
            <person name="Koreny L."/>
            <person name="Kroth P.G."/>
            <person name="Liu Y."/>
            <person name="Malik S.-B."/>
            <person name="Maier U.G."/>
            <person name="McRose D."/>
            <person name="Mock T."/>
            <person name="Neilson J.A."/>
            <person name="Onodera N.T."/>
            <person name="Poole A.M."/>
            <person name="Pritham E.J."/>
            <person name="Richards T.A."/>
            <person name="Rocap G."/>
            <person name="Roy S.W."/>
            <person name="Sarai C."/>
            <person name="Schaack S."/>
            <person name="Shirato S."/>
            <person name="Slamovits C.H."/>
            <person name="Spencer D.F."/>
            <person name="Suzuki S."/>
            <person name="Worden A.Z."/>
            <person name="Zauner S."/>
            <person name="Barry K."/>
            <person name="Bell C."/>
            <person name="Bharti A.K."/>
            <person name="Crow J.A."/>
            <person name="Grimwood J."/>
            <person name="Kramer R."/>
            <person name="Lindquist E."/>
            <person name="Lucas S."/>
            <person name="Salamov A."/>
            <person name="McFadden G.I."/>
            <person name="Lane C.E."/>
            <person name="Keeling P.J."/>
            <person name="Gray M.W."/>
            <person name="Grigoriev I.V."/>
            <person name="Archibald J.M."/>
        </authorList>
    </citation>
    <scope>NUCLEOTIDE SEQUENCE</scope>
    <source>
        <strain evidence="5">CCMP2712</strain>
    </source>
</reference>
<evidence type="ECO:0000256" key="1">
    <source>
        <dbReference type="SAM" id="MobiDB-lite"/>
    </source>
</evidence>
<evidence type="ECO:0000313" key="3">
    <source>
        <dbReference type="EMBL" id="EKX45969.1"/>
    </source>
</evidence>
<feature type="compositionally biased region" description="Gly residues" evidence="1">
    <location>
        <begin position="550"/>
        <end position="559"/>
    </location>
</feature>
<dbReference type="EMBL" id="JH992996">
    <property type="protein sequence ID" value="EKX45969.1"/>
    <property type="molecule type" value="Genomic_DNA"/>
</dbReference>
<dbReference type="SUPFAM" id="SSF81324">
    <property type="entry name" value="Voltage-gated potassium channels"/>
    <property type="match status" value="1"/>
</dbReference>
<feature type="compositionally biased region" description="Polar residues" evidence="1">
    <location>
        <begin position="638"/>
        <end position="649"/>
    </location>
</feature>
<proteinExistence type="predicted"/>
<organism evidence="3">
    <name type="scientific">Guillardia theta (strain CCMP2712)</name>
    <name type="common">Cryptophyte</name>
    <dbReference type="NCBI Taxonomy" id="905079"/>
    <lineage>
        <taxon>Eukaryota</taxon>
        <taxon>Cryptophyceae</taxon>
        <taxon>Pyrenomonadales</taxon>
        <taxon>Geminigeraceae</taxon>
        <taxon>Guillardia</taxon>
    </lineage>
</organism>
<dbReference type="GeneID" id="17302679"/>
<feature type="transmembrane region" description="Helical" evidence="2">
    <location>
        <begin position="216"/>
        <end position="236"/>
    </location>
</feature>
<keyword evidence="2" id="KW-1133">Transmembrane helix</keyword>
<reference evidence="3 5" key="1">
    <citation type="journal article" date="2012" name="Nature">
        <title>Algal genomes reveal evolutionary mosaicism and the fate of nucleomorphs.</title>
        <authorList>
            <consortium name="DOE Joint Genome Institute"/>
            <person name="Curtis B.A."/>
            <person name="Tanifuji G."/>
            <person name="Burki F."/>
            <person name="Gruber A."/>
            <person name="Irimia M."/>
            <person name="Maruyama S."/>
            <person name="Arias M.C."/>
            <person name="Ball S.G."/>
            <person name="Gile G.H."/>
            <person name="Hirakawa Y."/>
            <person name="Hopkins J.F."/>
            <person name="Kuo A."/>
            <person name="Rensing S.A."/>
            <person name="Schmutz J."/>
            <person name="Symeonidi A."/>
            <person name="Elias M."/>
            <person name="Eveleigh R.J."/>
            <person name="Herman E.K."/>
            <person name="Klute M.J."/>
            <person name="Nakayama T."/>
            <person name="Obornik M."/>
            <person name="Reyes-Prieto A."/>
            <person name="Armbrust E.V."/>
            <person name="Aves S.J."/>
            <person name="Beiko R.G."/>
            <person name="Coutinho P."/>
            <person name="Dacks J.B."/>
            <person name="Durnford D.G."/>
            <person name="Fast N.M."/>
            <person name="Green B.R."/>
            <person name="Grisdale C.J."/>
            <person name="Hempel F."/>
            <person name="Henrissat B."/>
            <person name="Hoppner M.P."/>
            <person name="Ishida K."/>
            <person name="Kim E."/>
            <person name="Koreny L."/>
            <person name="Kroth P.G."/>
            <person name="Liu Y."/>
            <person name="Malik S.B."/>
            <person name="Maier U.G."/>
            <person name="McRose D."/>
            <person name="Mock T."/>
            <person name="Neilson J.A."/>
            <person name="Onodera N.T."/>
            <person name="Poole A.M."/>
            <person name="Pritham E.J."/>
            <person name="Richards T.A."/>
            <person name="Rocap G."/>
            <person name="Roy S.W."/>
            <person name="Sarai C."/>
            <person name="Schaack S."/>
            <person name="Shirato S."/>
            <person name="Slamovits C.H."/>
            <person name="Spencer D.F."/>
            <person name="Suzuki S."/>
            <person name="Worden A.Z."/>
            <person name="Zauner S."/>
            <person name="Barry K."/>
            <person name="Bell C."/>
            <person name="Bharti A.K."/>
            <person name="Crow J.A."/>
            <person name="Grimwood J."/>
            <person name="Kramer R."/>
            <person name="Lindquist E."/>
            <person name="Lucas S."/>
            <person name="Salamov A."/>
            <person name="McFadden G.I."/>
            <person name="Lane C.E."/>
            <person name="Keeling P.J."/>
            <person name="Gray M.W."/>
            <person name="Grigoriev I.V."/>
            <person name="Archibald J.M."/>
        </authorList>
    </citation>
    <scope>NUCLEOTIDE SEQUENCE</scope>
    <source>
        <strain evidence="3 5">CCMP2712</strain>
    </source>
</reference>
<dbReference type="KEGG" id="gtt:GUITHDRAFT_138463"/>
<keyword evidence="2" id="KW-0812">Transmembrane</keyword>
<dbReference type="Gene3D" id="1.20.5.110">
    <property type="match status" value="1"/>
</dbReference>
<feature type="compositionally biased region" description="Basic and acidic residues" evidence="1">
    <location>
        <begin position="600"/>
        <end position="612"/>
    </location>
</feature>
<keyword evidence="2" id="KW-0472">Membrane</keyword>
<feature type="transmembrane region" description="Helical" evidence="2">
    <location>
        <begin position="65"/>
        <end position="85"/>
    </location>
</feature>
<dbReference type="EnsemblProtists" id="EKX45969">
    <property type="protein sequence ID" value="EKX45969"/>
    <property type="gene ID" value="GUITHDRAFT_138463"/>
</dbReference>
<evidence type="ECO:0000313" key="4">
    <source>
        <dbReference type="EnsemblProtists" id="EKX45969"/>
    </source>
</evidence>
<dbReference type="HOGENOM" id="CLU_422410_0_0_1"/>
<dbReference type="GO" id="GO:0016020">
    <property type="term" value="C:membrane"/>
    <property type="evidence" value="ECO:0007669"/>
    <property type="project" value="InterPro"/>
</dbReference>